<protein>
    <submittedName>
        <fullName evidence="1">Deazaflavin-dependent oxidoreductase (Nitroreductase family)</fullName>
    </submittedName>
</protein>
<evidence type="ECO:0000313" key="2">
    <source>
        <dbReference type="Proteomes" id="UP000579605"/>
    </source>
</evidence>
<dbReference type="Proteomes" id="UP000579605">
    <property type="component" value="Unassembled WGS sequence"/>
</dbReference>
<organism evidence="1 2">
    <name type="scientific">Actinopolymorpha rutila</name>
    <dbReference type="NCBI Taxonomy" id="446787"/>
    <lineage>
        <taxon>Bacteria</taxon>
        <taxon>Bacillati</taxon>
        <taxon>Actinomycetota</taxon>
        <taxon>Actinomycetes</taxon>
        <taxon>Propionibacteriales</taxon>
        <taxon>Actinopolymorphaceae</taxon>
        <taxon>Actinopolymorpha</taxon>
    </lineage>
</organism>
<accession>A0A852ZAB0</accession>
<gene>
    <name evidence="1" type="ORF">F4554_002599</name>
</gene>
<dbReference type="AlphaFoldDB" id="A0A852ZAB0"/>
<comment type="caution">
    <text evidence="1">The sequence shown here is derived from an EMBL/GenBank/DDBJ whole genome shotgun (WGS) entry which is preliminary data.</text>
</comment>
<proteinExistence type="predicted"/>
<sequence>MAGRSKEYTLPRWLRPMNRLLVTVHRAGLRTGPVHTLTVRGRTSGKDRTTPVTPFEFEGGRYIVGGFPGADWVANARAAGVGVFGAGRRRRRVRLVELSPEESRPVLAAFPMKVPRGVPLMRQAGIVREGTPEEYAALAGRLAVFRIEPTDGSGVARS</sequence>
<keyword evidence="2" id="KW-1185">Reference proteome</keyword>
<dbReference type="Gene3D" id="2.30.110.10">
    <property type="entry name" value="Electron Transport, Fmn-binding Protein, Chain A"/>
    <property type="match status" value="1"/>
</dbReference>
<dbReference type="EMBL" id="JACBZH010000001">
    <property type="protein sequence ID" value="NYH89961.1"/>
    <property type="molecule type" value="Genomic_DNA"/>
</dbReference>
<dbReference type="InterPro" id="IPR012349">
    <property type="entry name" value="Split_barrel_FMN-bd"/>
</dbReference>
<reference evidence="1 2" key="1">
    <citation type="submission" date="2020-07" db="EMBL/GenBank/DDBJ databases">
        <title>Sequencing the genomes of 1000 actinobacteria strains.</title>
        <authorList>
            <person name="Klenk H.-P."/>
        </authorList>
    </citation>
    <scope>NUCLEOTIDE SEQUENCE [LARGE SCALE GENOMIC DNA]</scope>
    <source>
        <strain evidence="1 2">DSM 18448</strain>
    </source>
</reference>
<name>A0A852ZAB0_9ACTN</name>
<evidence type="ECO:0000313" key="1">
    <source>
        <dbReference type="EMBL" id="NYH89961.1"/>
    </source>
</evidence>
<dbReference type="RefSeq" id="WP_179787599.1">
    <property type="nucleotide sequence ID" value="NZ_BAAARR010000010.1"/>
</dbReference>